<dbReference type="STRING" id="692275.N1QM06"/>
<evidence type="ECO:0000256" key="2">
    <source>
        <dbReference type="ARBA" id="ARBA00022630"/>
    </source>
</evidence>
<feature type="region of interest" description="Disordered" evidence="5">
    <location>
        <begin position="576"/>
        <end position="637"/>
    </location>
</feature>
<dbReference type="RefSeq" id="XP_016765004.1">
    <property type="nucleotide sequence ID" value="XM_016903400.1"/>
</dbReference>
<dbReference type="PANTHER" id="PTHR11455">
    <property type="entry name" value="CRYPTOCHROME"/>
    <property type="match status" value="1"/>
</dbReference>
<dbReference type="Pfam" id="PF03441">
    <property type="entry name" value="FAD_binding_7"/>
    <property type="match status" value="1"/>
</dbReference>
<dbReference type="InterPro" id="IPR036134">
    <property type="entry name" value="Crypto/Photolyase_FAD-like_sf"/>
</dbReference>
<protein>
    <submittedName>
        <fullName evidence="7">FAD_binding_7-domain-containing protein</fullName>
    </submittedName>
</protein>
<comment type="cofactor">
    <cofactor evidence="4">
        <name>FAD</name>
        <dbReference type="ChEBI" id="CHEBI:57692"/>
    </cofactor>
    <text evidence="4">Binds 1 FAD per subunit.</text>
</comment>
<evidence type="ECO:0000259" key="6">
    <source>
        <dbReference type="PROSITE" id="PS51645"/>
    </source>
</evidence>
<evidence type="ECO:0000256" key="5">
    <source>
        <dbReference type="SAM" id="MobiDB-lite"/>
    </source>
</evidence>
<dbReference type="InterPro" id="IPR014729">
    <property type="entry name" value="Rossmann-like_a/b/a_fold"/>
</dbReference>
<reference evidence="7 8" key="1">
    <citation type="journal article" date="2012" name="PLoS Pathog.">
        <title>Diverse lifestyles and strategies of plant pathogenesis encoded in the genomes of eighteen Dothideomycetes fungi.</title>
        <authorList>
            <person name="Ohm R.A."/>
            <person name="Feau N."/>
            <person name="Henrissat B."/>
            <person name="Schoch C.L."/>
            <person name="Horwitz B.A."/>
            <person name="Barry K.W."/>
            <person name="Condon B.J."/>
            <person name="Copeland A.C."/>
            <person name="Dhillon B."/>
            <person name="Glaser F."/>
            <person name="Hesse C.N."/>
            <person name="Kosti I."/>
            <person name="LaButti K."/>
            <person name="Lindquist E.A."/>
            <person name="Lucas S."/>
            <person name="Salamov A.A."/>
            <person name="Bradshaw R.E."/>
            <person name="Ciuffetti L."/>
            <person name="Hamelin R.C."/>
            <person name="Kema G.H.J."/>
            <person name="Lawrence C."/>
            <person name="Scott J.A."/>
            <person name="Spatafora J.W."/>
            <person name="Turgeon B.G."/>
            <person name="de Wit P.J.G.M."/>
            <person name="Zhong S."/>
            <person name="Goodwin S.B."/>
            <person name="Grigoriev I.V."/>
        </authorList>
    </citation>
    <scope>NUCLEOTIDE SEQUENCE [LARGE SCALE GENOMIC DNA]</scope>
    <source>
        <strain evidence="7 8">SO2202</strain>
    </source>
</reference>
<dbReference type="InterPro" id="IPR002081">
    <property type="entry name" value="Cryptochrome/DNA_photolyase_1"/>
</dbReference>
<dbReference type="GO" id="GO:0003904">
    <property type="term" value="F:deoxyribodipyrimidine photo-lyase activity"/>
    <property type="evidence" value="ECO:0007669"/>
    <property type="project" value="TreeGrafter"/>
</dbReference>
<dbReference type="Gene3D" id="3.40.50.620">
    <property type="entry name" value="HUPs"/>
    <property type="match status" value="1"/>
</dbReference>
<keyword evidence="8" id="KW-1185">Reference proteome</keyword>
<dbReference type="GO" id="GO:0071949">
    <property type="term" value="F:FAD binding"/>
    <property type="evidence" value="ECO:0007669"/>
    <property type="project" value="TreeGrafter"/>
</dbReference>
<evidence type="ECO:0000313" key="8">
    <source>
        <dbReference type="Proteomes" id="UP000016931"/>
    </source>
</evidence>
<name>N1QM06_SPHMS</name>
<keyword evidence="2 4" id="KW-0285">Flavoprotein</keyword>
<dbReference type="InterPro" id="IPR006050">
    <property type="entry name" value="DNA_photolyase_N"/>
</dbReference>
<dbReference type="InterPro" id="IPR036155">
    <property type="entry name" value="Crypto/Photolyase_N_sf"/>
</dbReference>
<dbReference type="GO" id="GO:0043153">
    <property type="term" value="P:entrainment of circadian clock by photoperiod"/>
    <property type="evidence" value="ECO:0007669"/>
    <property type="project" value="TreeGrafter"/>
</dbReference>
<evidence type="ECO:0000256" key="4">
    <source>
        <dbReference type="PIRSR" id="PIRSR602081-1"/>
    </source>
</evidence>
<evidence type="ECO:0000313" key="7">
    <source>
        <dbReference type="EMBL" id="EMF16883.1"/>
    </source>
</evidence>
<dbReference type="OrthoDB" id="435881at2759"/>
<feature type="compositionally biased region" description="Basic and acidic residues" evidence="5">
    <location>
        <begin position="624"/>
        <end position="637"/>
    </location>
</feature>
<dbReference type="AlphaFoldDB" id="N1QM06"/>
<dbReference type="GO" id="GO:0005737">
    <property type="term" value="C:cytoplasm"/>
    <property type="evidence" value="ECO:0007669"/>
    <property type="project" value="TreeGrafter"/>
</dbReference>
<gene>
    <name evidence="7" type="ORF">SEPMUDRAFT_146014</name>
</gene>
<dbReference type="PROSITE" id="PS51645">
    <property type="entry name" value="PHR_CRY_ALPHA_BETA"/>
    <property type="match status" value="1"/>
</dbReference>
<accession>N1QM06</accession>
<dbReference type="Pfam" id="PF00875">
    <property type="entry name" value="DNA_photolyase"/>
    <property type="match status" value="1"/>
</dbReference>
<dbReference type="Proteomes" id="UP000016931">
    <property type="component" value="Unassembled WGS sequence"/>
</dbReference>
<proteinExistence type="inferred from homology"/>
<dbReference type="Gene3D" id="1.25.40.80">
    <property type="match status" value="1"/>
</dbReference>
<evidence type="ECO:0000256" key="1">
    <source>
        <dbReference type="ARBA" id="ARBA00005862"/>
    </source>
</evidence>
<dbReference type="OMA" id="GNWNYTA"/>
<dbReference type="InterPro" id="IPR005101">
    <property type="entry name" value="Cryptochr/Photolyase_FAD-bd"/>
</dbReference>
<dbReference type="GO" id="GO:0032922">
    <property type="term" value="P:circadian regulation of gene expression"/>
    <property type="evidence" value="ECO:0007669"/>
    <property type="project" value="TreeGrafter"/>
</dbReference>
<dbReference type="SUPFAM" id="SSF52425">
    <property type="entry name" value="Cryptochrome/photolyase, N-terminal domain"/>
    <property type="match status" value="1"/>
</dbReference>
<dbReference type="Gene3D" id="1.10.579.10">
    <property type="entry name" value="DNA Cyclobutane Dipyrimidine Photolyase, subunit A, domain 3"/>
    <property type="match status" value="1"/>
</dbReference>
<feature type="binding site" evidence="4">
    <location>
        <begin position="322"/>
        <end position="329"/>
    </location>
    <ligand>
        <name>FAD</name>
        <dbReference type="ChEBI" id="CHEBI:57692"/>
    </ligand>
</feature>
<dbReference type="PANTHER" id="PTHR11455:SF9">
    <property type="entry name" value="CRYPTOCHROME CIRCADIAN CLOCK 5 ISOFORM X1"/>
    <property type="match status" value="1"/>
</dbReference>
<dbReference type="GO" id="GO:0003677">
    <property type="term" value="F:DNA binding"/>
    <property type="evidence" value="ECO:0007669"/>
    <property type="project" value="TreeGrafter"/>
</dbReference>
<sequence>MSKPRILYWFRTDLRLHDSPALKAALDLQPEVLYPIWCWDSHYVYRARVGVNRWQFLIDCQNDVSKSITKLNKKSKLFVLREPAVTLLPKLFKKWKITHLVFEKDTDAYARERDEQVVRVAGEAGVEVIVKVGRTLYDPDALVKANGGKPTMSMTQLQHAGAKIGDIEQPVETPTSLPDPGDMTLDIEQEEPEAVPDINAKHREKDAVTFSSGIAGPKGDFSPPTLEELGMAPATSPHKGGETVILEALEKILQDEEYTSTFEKPKTSPAAFEPQSTFLTSPYLHFGALSCRYFYHRVAEIVEKRKKEKKPTSAPPESLTGQLLFRDMYFAAQAHGGWQYGQTLGNAHCRFIPWHLPSKVDMDTKRITAEHEIDDEEKEEWFQRWSQGTTGFPWIDAHMRALRSTGWIHHLARHSVACFLTRGGCYISWERGAEVFEELLIDHEAACNIGNWQWLSCTAFFSQFFRCYSPIAFGKKWDANGLYIRRWIPELKDLPNKYIYEPHKAPVQDQKKAGVRVDGDGSKAEQDGLKLYPKPMFDFNERRDICISAMKQAYHVGLYGDDPKVLDGSWKELFDDNAEGPTAGAKGGPAGLEAPIRSSDDNQGHAADSSGTSRASPRGHKREHSQTKLDFGKKSKK</sequence>
<dbReference type="GeneID" id="27900537"/>
<dbReference type="eggNOG" id="KOG0133">
    <property type="taxonomic scope" value="Eukaryota"/>
</dbReference>
<dbReference type="HOGENOM" id="CLU_010348_3_3_1"/>
<dbReference type="GO" id="GO:0005634">
    <property type="term" value="C:nucleus"/>
    <property type="evidence" value="ECO:0007669"/>
    <property type="project" value="TreeGrafter"/>
</dbReference>
<keyword evidence="3 4" id="KW-0274">FAD</keyword>
<evidence type="ECO:0000256" key="3">
    <source>
        <dbReference type="ARBA" id="ARBA00022827"/>
    </source>
</evidence>
<dbReference type="SUPFAM" id="SSF48173">
    <property type="entry name" value="Cryptochrome/photolyase FAD-binding domain"/>
    <property type="match status" value="1"/>
</dbReference>
<dbReference type="EMBL" id="KB456260">
    <property type="protein sequence ID" value="EMF16883.1"/>
    <property type="molecule type" value="Genomic_DNA"/>
</dbReference>
<comment type="similarity">
    <text evidence="1">Belongs to the DNA photolyase class-1 family.</text>
</comment>
<feature type="domain" description="Photolyase/cryptochrome alpha/beta" evidence="6">
    <location>
        <begin position="4"/>
        <end position="136"/>
    </location>
</feature>
<organism evidence="7 8">
    <name type="scientific">Sphaerulina musiva (strain SO2202)</name>
    <name type="common">Poplar stem canker fungus</name>
    <name type="synonym">Septoria musiva</name>
    <dbReference type="NCBI Taxonomy" id="692275"/>
    <lineage>
        <taxon>Eukaryota</taxon>
        <taxon>Fungi</taxon>
        <taxon>Dikarya</taxon>
        <taxon>Ascomycota</taxon>
        <taxon>Pezizomycotina</taxon>
        <taxon>Dothideomycetes</taxon>
        <taxon>Dothideomycetidae</taxon>
        <taxon>Mycosphaerellales</taxon>
        <taxon>Mycosphaerellaceae</taxon>
        <taxon>Sphaerulina</taxon>
    </lineage>
</organism>